<keyword evidence="2" id="KW-1185">Reference proteome</keyword>
<sequence>MLAGKQAICHMVLKDTNVPRGQKPCAKDSRSLKLPELVGWLQARGNSIPQLQAFYVIEYTLVSTTVWQADNRKTLGFIECQQAVVGGRLEPQLVGSLVARMFPEAQAQQTVAEWFLALSACGLTKVQKALCTIVGKCTQAVWSQKRPIAYQCKVKTCLEVLQSTNMLAGTCPEEPQVPRGYIFHITGSGEGPPDASSLAIGLNQGPQAAVAWQMVSGNAPCGTSVVAGKNPEESRGLRAHQVDG</sequence>
<dbReference type="AlphaFoldDB" id="A0AB34H5I6"/>
<protein>
    <submittedName>
        <fullName evidence="1">Uncharacterized protein</fullName>
    </submittedName>
</protein>
<evidence type="ECO:0000313" key="1">
    <source>
        <dbReference type="EMBL" id="KAJ8786170.1"/>
    </source>
</evidence>
<proteinExistence type="predicted"/>
<gene>
    <name evidence="1" type="ORF">J1605_006526</name>
</gene>
<comment type="caution">
    <text evidence="1">The sequence shown here is derived from an EMBL/GenBank/DDBJ whole genome shotgun (WGS) entry which is preliminary data.</text>
</comment>
<dbReference type="EMBL" id="JAIQCJ010001997">
    <property type="protein sequence ID" value="KAJ8786170.1"/>
    <property type="molecule type" value="Genomic_DNA"/>
</dbReference>
<accession>A0AB34H5I6</accession>
<reference evidence="1 2" key="1">
    <citation type="submission" date="2022-11" db="EMBL/GenBank/DDBJ databases">
        <title>Whole genome sequence of Eschrichtius robustus ER-17-0199.</title>
        <authorList>
            <person name="Bruniche-Olsen A."/>
            <person name="Black A.N."/>
            <person name="Fields C.J."/>
            <person name="Walden K."/>
            <person name="Dewoody J.A."/>
        </authorList>
    </citation>
    <scope>NUCLEOTIDE SEQUENCE [LARGE SCALE GENOMIC DNA]</scope>
    <source>
        <strain evidence="1">ER-17-0199</strain>
        <tissue evidence="1">Blubber</tissue>
    </source>
</reference>
<organism evidence="1 2">
    <name type="scientific">Eschrichtius robustus</name>
    <name type="common">California gray whale</name>
    <name type="synonym">Eschrichtius gibbosus</name>
    <dbReference type="NCBI Taxonomy" id="9764"/>
    <lineage>
        <taxon>Eukaryota</taxon>
        <taxon>Metazoa</taxon>
        <taxon>Chordata</taxon>
        <taxon>Craniata</taxon>
        <taxon>Vertebrata</taxon>
        <taxon>Euteleostomi</taxon>
        <taxon>Mammalia</taxon>
        <taxon>Eutheria</taxon>
        <taxon>Laurasiatheria</taxon>
        <taxon>Artiodactyla</taxon>
        <taxon>Whippomorpha</taxon>
        <taxon>Cetacea</taxon>
        <taxon>Mysticeti</taxon>
        <taxon>Eschrichtiidae</taxon>
        <taxon>Eschrichtius</taxon>
    </lineage>
</organism>
<evidence type="ECO:0000313" key="2">
    <source>
        <dbReference type="Proteomes" id="UP001159641"/>
    </source>
</evidence>
<name>A0AB34H5I6_ESCRO</name>
<dbReference type="Proteomes" id="UP001159641">
    <property type="component" value="Unassembled WGS sequence"/>
</dbReference>